<feature type="compositionally biased region" description="Low complexity" evidence="7">
    <location>
        <begin position="536"/>
        <end position="576"/>
    </location>
</feature>
<keyword evidence="9" id="KW-0732">Signal</keyword>
<keyword evidence="8" id="KW-0472">Membrane</keyword>
<accession>A0AAD2G441</accession>
<reference evidence="11" key="1">
    <citation type="submission" date="2023-08" db="EMBL/GenBank/DDBJ databases">
        <authorList>
            <person name="Audoor S."/>
            <person name="Bilcke G."/>
        </authorList>
    </citation>
    <scope>NUCLEOTIDE SEQUENCE</scope>
</reference>
<evidence type="ECO:0000256" key="6">
    <source>
        <dbReference type="ARBA" id="ARBA00045806"/>
    </source>
</evidence>
<evidence type="ECO:0000256" key="8">
    <source>
        <dbReference type="SAM" id="Phobius"/>
    </source>
</evidence>
<name>A0AAD2G441_9STRA</name>
<evidence type="ECO:0000256" key="2">
    <source>
        <dbReference type="ARBA" id="ARBA00021911"/>
    </source>
</evidence>
<feature type="compositionally biased region" description="Low complexity" evidence="7">
    <location>
        <begin position="622"/>
        <end position="631"/>
    </location>
</feature>
<proteinExistence type="inferred from homology"/>
<keyword evidence="3" id="KW-0748">Sporozoite</keyword>
<feature type="compositionally biased region" description="Low complexity" evidence="7">
    <location>
        <begin position="694"/>
        <end position="713"/>
    </location>
</feature>
<evidence type="ECO:0000259" key="10">
    <source>
        <dbReference type="Pfam" id="PF05548"/>
    </source>
</evidence>
<evidence type="ECO:0000313" key="12">
    <source>
        <dbReference type="Proteomes" id="UP001295423"/>
    </source>
</evidence>
<comment type="function">
    <text evidence="6">Essential sporozoite protein. In the mosquito vector, required for sporozoite development in the oocyst, migration through the vector hemolymph and entry into the vector salivary glands. In the vertebrate host, required for sporozoite migration through the host dermis and infection of host hepatocytes. Binds to highly sulfated heparan sulfate proteoglycans (HSPGs) on the surface of host hepatocytes.</text>
</comment>
<feature type="region of interest" description="Disordered" evidence="7">
    <location>
        <begin position="488"/>
        <end position="779"/>
    </location>
</feature>
<comment type="function">
    <text evidence="5">In the vertebrate host, binds to highly sulfated heparan sulfate proteoglycans (HSPGs) on the surface of host hepatocytes and is required for sporozoite invasion of the host hepatocytes.</text>
</comment>
<dbReference type="PANTHER" id="PTHR44826:SF3">
    <property type="entry name" value="SPORE COAT PROTEIN SP85"/>
    <property type="match status" value="1"/>
</dbReference>
<comment type="caution">
    <text evidence="11">The sequence shown here is derived from an EMBL/GenBank/DDBJ whole genome shotgun (WGS) entry which is preliminary data.</text>
</comment>
<dbReference type="InterPro" id="IPR051860">
    <property type="entry name" value="Plasmodium_CSP_Invasion"/>
</dbReference>
<feature type="compositionally biased region" description="Polar residues" evidence="7">
    <location>
        <begin position="761"/>
        <end position="779"/>
    </location>
</feature>
<keyword evidence="4" id="KW-0677">Repeat</keyword>
<feature type="compositionally biased region" description="Polar residues" evidence="7">
    <location>
        <begin position="598"/>
        <end position="607"/>
    </location>
</feature>
<dbReference type="Pfam" id="PF05548">
    <property type="entry name" value="Peptidase_M11"/>
    <property type="match status" value="1"/>
</dbReference>
<feature type="transmembrane region" description="Helical" evidence="8">
    <location>
        <begin position="954"/>
        <end position="973"/>
    </location>
</feature>
<feature type="compositionally biased region" description="Low complexity" evidence="7">
    <location>
        <begin position="647"/>
        <end position="684"/>
    </location>
</feature>
<evidence type="ECO:0000313" key="11">
    <source>
        <dbReference type="EMBL" id="CAJ1961535.1"/>
    </source>
</evidence>
<feature type="chain" id="PRO_5041977844" description="Circumsporozoite protein" evidence="9">
    <location>
        <begin position="25"/>
        <end position="974"/>
    </location>
</feature>
<feature type="compositionally biased region" description="Low complexity" evidence="7">
    <location>
        <begin position="488"/>
        <end position="508"/>
    </location>
</feature>
<sequence length="974" mass="104456">MPSKPTAKWLCHWCLLMLSASGLAQPIDNIHGTDDTSSSQPNIFQRQKTIVQAKRRIVLEEPCTAMIRDIMATADRADLQCATPSGMLYTIPQVDKTWIEEKQLNHELISGVSQIDLPPKTLIDVETQTLVLYSEPILRNPTSRDSIRGPRKLATADKAKGTKTVLVVRVEATDTSTSLSEAELASDVFGDAGDPNNLRSQYLACSYDKFELTKAWGRRGVSTNIVNGITTVQVPLSKSAGEAAILNAINSEMTTQFSTRVSDLADFVMFCLPPGVMHPDDIAYAHMNGYRSVYNDVACQQVSTQLHEIGHNLNLNHSGRGNSEYGDKSCMMGFSYDKDDIPYMCFNAAKSWQLGWYSDKAFAVKPTPSDKHDFTVELNGIVDYGVTNKHVLIKIEQEQSTWAYFINYNLAKGMNRSTQLGKDRVLVTLKDTSDEGNTSNLIAELKLDQKLTIRNFNGRAGEELSVEWKSITNDVAIIFIGLTAPSITQSPTTTPSTSPTLEPSLLLSQAPSTAPSLSPTLEHSLLPSQTPSTARSLSPSLEPTLLPSKAPSISPSLSPSLEPTLLPSQTPSLSPSIDPSMEPSPVPSLLPSFMPSDLPSTVPSQKPSLLPTEVDSTAPTLSEEPSVSSAPSPAPSHSDEPTVSAVPSQTPSISPSSTPTKTPSTAPSLKPSQSPSLGPSQSPSRVPSLDPSQSPSMFPSLDPSLSPSHSPSLDPSPSPSQGPSLDPSQSPSNVPTLKPSQHPFQGPSPSSVPSTRPLLSETGSPTVNPTQATSEVPSSSPTFIALELQTTMKLQIPGGIHSSTILQMCDEVESHLDANMKLIYGPEVQTSVECRPDDPEPQAAIDGSNRNDRSENIFDHIGGPDIFDFGGLGGDGGDSDVDGEVGRSMTVNVVATTFFPQRSVAPFQADFDTYIFNSIATDKLNVLPQGFKMESDDSTYPPVLRLAISTGTQASMSLGCIICSSLTLLILLVN</sequence>
<gene>
    <name evidence="11" type="ORF">CYCCA115_LOCUS19245</name>
</gene>
<keyword evidence="8" id="KW-1133">Transmembrane helix</keyword>
<evidence type="ECO:0000256" key="7">
    <source>
        <dbReference type="SAM" id="MobiDB-lite"/>
    </source>
</evidence>
<dbReference type="PANTHER" id="PTHR44826">
    <property type="entry name" value="SPORE COAT PROTEIN SP85"/>
    <property type="match status" value="1"/>
</dbReference>
<evidence type="ECO:0000256" key="3">
    <source>
        <dbReference type="ARBA" id="ARBA00022522"/>
    </source>
</evidence>
<keyword evidence="12" id="KW-1185">Reference proteome</keyword>
<feature type="domain" description="Peptidase M11 gametolysin" evidence="10">
    <location>
        <begin position="168"/>
        <end position="358"/>
    </location>
</feature>
<feature type="region of interest" description="Disordered" evidence="7">
    <location>
        <begin position="833"/>
        <end position="856"/>
    </location>
</feature>
<dbReference type="EMBL" id="CAKOGP040002091">
    <property type="protein sequence ID" value="CAJ1961535.1"/>
    <property type="molecule type" value="Genomic_DNA"/>
</dbReference>
<keyword evidence="8" id="KW-0812">Transmembrane</keyword>
<evidence type="ECO:0000256" key="1">
    <source>
        <dbReference type="ARBA" id="ARBA00006241"/>
    </source>
</evidence>
<protein>
    <recommendedName>
        <fullName evidence="2">Circumsporozoite protein</fullName>
    </recommendedName>
</protein>
<feature type="compositionally biased region" description="Low complexity" evidence="7">
    <location>
        <begin position="721"/>
        <end position="732"/>
    </location>
</feature>
<feature type="compositionally biased region" description="Polar residues" evidence="7">
    <location>
        <begin position="733"/>
        <end position="754"/>
    </location>
</feature>
<dbReference type="SUPFAM" id="SSF55486">
    <property type="entry name" value="Metalloproteases ('zincins'), catalytic domain"/>
    <property type="match status" value="1"/>
</dbReference>
<evidence type="ECO:0000256" key="5">
    <source>
        <dbReference type="ARBA" id="ARBA00033726"/>
    </source>
</evidence>
<feature type="signal peptide" evidence="9">
    <location>
        <begin position="1"/>
        <end position="24"/>
    </location>
</feature>
<dbReference type="InterPro" id="IPR008752">
    <property type="entry name" value="Peptidase_M11"/>
</dbReference>
<dbReference type="AlphaFoldDB" id="A0AAD2G441"/>
<evidence type="ECO:0000256" key="4">
    <source>
        <dbReference type="ARBA" id="ARBA00022737"/>
    </source>
</evidence>
<comment type="similarity">
    <text evidence="1">Belongs to the plasmodium circumsporozoite protein family.</text>
</comment>
<organism evidence="11 12">
    <name type="scientific">Cylindrotheca closterium</name>
    <dbReference type="NCBI Taxonomy" id="2856"/>
    <lineage>
        <taxon>Eukaryota</taxon>
        <taxon>Sar</taxon>
        <taxon>Stramenopiles</taxon>
        <taxon>Ochrophyta</taxon>
        <taxon>Bacillariophyta</taxon>
        <taxon>Bacillariophyceae</taxon>
        <taxon>Bacillariophycidae</taxon>
        <taxon>Bacillariales</taxon>
        <taxon>Bacillariaceae</taxon>
        <taxon>Cylindrotheca</taxon>
    </lineage>
</organism>
<dbReference type="CDD" id="cd22541">
    <property type="entry name" value="SP5_N"/>
    <property type="match status" value="1"/>
</dbReference>
<evidence type="ECO:0000256" key="9">
    <source>
        <dbReference type="SAM" id="SignalP"/>
    </source>
</evidence>
<feature type="compositionally biased region" description="Polar residues" evidence="7">
    <location>
        <begin position="509"/>
        <end position="535"/>
    </location>
</feature>
<dbReference type="Proteomes" id="UP001295423">
    <property type="component" value="Unassembled WGS sequence"/>
</dbReference>